<feature type="region of interest" description="Disordered" evidence="1">
    <location>
        <begin position="370"/>
        <end position="395"/>
    </location>
</feature>
<evidence type="ECO:0000256" key="1">
    <source>
        <dbReference type="SAM" id="MobiDB-lite"/>
    </source>
</evidence>
<sequence length="395" mass="42658">MVRIMIPVALAIPVFSIILERLVGVGVINTQLSPVVPSQTCTTSVLIGEDNLINEYSCWNPNIDFDSSGHVPVTLTCDRPVENLGLITHQTAAALGSSLSSQSQPGIETGVCHSHICTNTHTPVLIESALSTVLDEFLIVETPLANAAPPTQAAEEFSESGNQIRYDQNIPWLSEQAQPTGPHDMTTAPDNGSVLDRSSSILKRLEPSSGAVDFASALAETPSAEYTIPSIFNPECPAERTFPAHPIMTTPAMESLALPRIRPKIIRVLSLVVAAASVVFKPGRRLKRFRRRRNARLYPSPSPSAPPSPSGGSTPVTPPPGMPEFNFDPAKEARMAPGYKAGGPWCTVMIYGLDKKWGKMIPRRYGVKQFTAPPLSDMPLVEEGGQEGEDRDDFE</sequence>
<dbReference type="AlphaFoldDB" id="A0A4Q4T4M3"/>
<keyword evidence="4" id="KW-1185">Reference proteome</keyword>
<reference evidence="3 4" key="1">
    <citation type="submission" date="2018-06" db="EMBL/GenBank/DDBJ databases">
        <title>Complete Genomes of Monosporascus.</title>
        <authorList>
            <person name="Robinson A.J."/>
            <person name="Natvig D.O."/>
        </authorList>
    </citation>
    <scope>NUCLEOTIDE SEQUENCE [LARGE SCALE GENOMIC DNA]</scope>
    <source>
        <strain evidence="3 4">CBS 110550</strain>
    </source>
</reference>
<feature type="compositionally biased region" description="Acidic residues" evidence="1">
    <location>
        <begin position="384"/>
        <end position="395"/>
    </location>
</feature>
<proteinExistence type="predicted"/>
<organism evidence="3 4">
    <name type="scientific">Monosporascus ibericus</name>
    <dbReference type="NCBI Taxonomy" id="155417"/>
    <lineage>
        <taxon>Eukaryota</taxon>
        <taxon>Fungi</taxon>
        <taxon>Dikarya</taxon>
        <taxon>Ascomycota</taxon>
        <taxon>Pezizomycotina</taxon>
        <taxon>Sordariomycetes</taxon>
        <taxon>Xylariomycetidae</taxon>
        <taxon>Xylariales</taxon>
        <taxon>Xylariales incertae sedis</taxon>
        <taxon>Monosporascus</taxon>
    </lineage>
</organism>
<feature type="signal peptide" evidence="2">
    <location>
        <begin position="1"/>
        <end position="16"/>
    </location>
</feature>
<feature type="compositionally biased region" description="Pro residues" evidence="1">
    <location>
        <begin position="300"/>
        <end position="309"/>
    </location>
</feature>
<dbReference type="EMBL" id="QJNU01000480">
    <property type="protein sequence ID" value="RYO97850.1"/>
    <property type="molecule type" value="Genomic_DNA"/>
</dbReference>
<comment type="caution">
    <text evidence="3">The sequence shown here is derived from an EMBL/GenBank/DDBJ whole genome shotgun (WGS) entry which is preliminary data.</text>
</comment>
<dbReference type="Proteomes" id="UP000293360">
    <property type="component" value="Unassembled WGS sequence"/>
</dbReference>
<gene>
    <name evidence="3" type="ORF">DL764_007247</name>
</gene>
<feature type="chain" id="PRO_5020286402" evidence="2">
    <location>
        <begin position="17"/>
        <end position="395"/>
    </location>
</feature>
<accession>A0A4Q4T4M3</accession>
<evidence type="ECO:0000256" key="2">
    <source>
        <dbReference type="SAM" id="SignalP"/>
    </source>
</evidence>
<dbReference type="OrthoDB" id="4743310at2759"/>
<evidence type="ECO:0000313" key="3">
    <source>
        <dbReference type="EMBL" id="RYO97850.1"/>
    </source>
</evidence>
<name>A0A4Q4T4M3_9PEZI</name>
<keyword evidence="2" id="KW-0732">Signal</keyword>
<feature type="region of interest" description="Disordered" evidence="1">
    <location>
        <begin position="291"/>
        <end position="329"/>
    </location>
</feature>
<protein>
    <submittedName>
        <fullName evidence="3">Uncharacterized protein</fullName>
    </submittedName>
</protein>
<evidence type="ECO:0000313" key="4">
    <source>
        <dbReference type="Proteomes" id="UP000293360"/>
    </source>
</evidence>